<feature type="compositionally biased region" description="Basic and acidic residues" evidence="3">
    <location>
        <begin position="127"/>
        <end position="138"/>
    </location>
</feature>
<dbReference type="Pfam" id="PF02182">
    <property type="entry name" value="SAD_SRA"/>
    <property type="match status" value="1"/>
</dbReference>
<reference evidence="6" key="2">
    <citation type="submission" date="2009-11" db="EMBL/GenBank/DDBJ databases">
        <title>The Genome Sequence of Allomyces macrogynus strain ATCC 38327.</title>
        <authorList>
            <consortium name="The Broad Institute Genome Sequencing Platform"/>
            <person name="Russ C."/>
            <person name="Cuomo C."/>
            <person name="Shea T."/>
            <person name="Young S.K."/>
            <person name="Zeng Q."/>
            <person name="Koehrsen M."/>
            <person name="Haas B."/>
            <person name="Borodovsky M."/>
            <person name="Guigo R."/>
            <person name="Alvarado L."/>
            <person name="Berlin A."/>
            <person name="Borenstein D."/>
            <person name="Chen Z."/>
            <person name="Engels R."/>
            <person name="Freedman E."/>
            <person name="Gellesch M."/>
            <person name="Goldberg J."/>
            <person name="Griggs A."/>
            <person name="Gujja S."/>
            <person name="Heiman D."/>
            <person name="Hepburn T."/>
            <person name="Howarth C."/>
            <person name="Jen D."/>
            <person name="Larson L."/>
            <person name="Lewis B."/>
            <person name="Mehta T."/>
            <person name="Park D."/>
            <person name="Pearson M."/>
            <person name="Roberts A."/>
            <person name="Saif S."/>
            <person name="Shenoy N."/>
            <person name="Sisk P."/>
            <person name="Stolte C."/>
            <person name="Sykes S."/>
            <person name="Walk T."/>
            <person name="White J."/>
            <person name="Yandava C."/>
            <person name="Burger G."/>
            <person name="Gray M.W."/>
            <person name="Holland P.W.H."/>
            <person name="King N."/>
            <person name="Lang F.B.F."/>
            <person name="Roger A.J."/>
            <person name="Ruiz-Trillo I."/>
            <person name="Lander E."/>
            <person name="Nusbaum C."/>
        </authorList>
    </citation>
    <scope>NUCLEOTIDE SEQUENCE [LARGE SCALE GENOMIC DNA]</scope>
    <source>
        <strain evidence="6">ATCC 38327</strain>
    </source>
</reference>
<feature type="region of interest" description="Disordered" evidence="3">
    <location>
        <begin position="494"/>
        <end position="530"/>
    </location>
</feature>
<feature type="compositionally biased region" description="Polar residues" evidence="3">
    <location>
        <begin position="505"/>
        <end position="515"/>
    </location>
</feature>
<organism evidence="5 6">
    <name type="scientific">Allomyces macrogynus (strain ATCC 38327)</name>
    <name type="common">Allomyces javanicus var. macrogynus</name>
    <dbReference type="NCBI Taxonomy" id="578462"/>
    <lineage>
        <taxon>Eukaryota</taxon>
        <taxon>Fungi</taxon>
        <taxon>Fungi incertae sedis</taxon>
        <taxon>Blastocladiomycota</taxon>
        <taxon>Blastocladiomycetes</taxon>
        <taxon>Blastocladiales</taxon>
        <taxon>Blastocladiaceae</taxon>
        <taxon>Allomyces</taxon>
    </lineage>
</organism>
<feature type="region of interest" description="Disordered" evidence="3">
    <location>
        <begin position="1"/>
        <end position="208"/>
    </location>
</feature>
<dbReference type="InterPro" id="IPR045134">
    <property type="entry name" value="UHRF1/2-like"/>
</dbReference>
<dbReference type="InterPro" id="IPR015947">
    <property type="entry name" value="PUA-like_sf"/>
</dbReference>
<dbReference type="SMART" id="SM00466">
    <property type="entry name" value="SRA"/>
    <property type="match status" value="1"/>
</dbReference>
<keyword evidence="6" id="KW-1185">Reference proteome</keyword>
<dbReference type="eggNOG" id="ENOG502QRDQ">
    <property type="taxonomic scope" value="Eukaryota"/>
</dbReference>
<dbReference type="VEuPathDB" id="FungiDB:AMAG_01480"/>
<dbReference type="EMBL" id="GG745329">
    <property type="protein sequence ID" value="KNE55589.1"/>
    <property type="molecule type" value="Genomic_DNA"/>
</dbReference>
<feature type="compositionally biased region" description="Basic residues" evidence="3">
    <location>
        <begin position="117"/>
        <end position="126"/>
    </location>
</feature>
<dbReference type="PANTHER" id="PTHR14140:SF27">
    <property type="entry name" value="OS04G0289800 PROTEIN"/>
    <property type="match status" value="1"/>
</dbReference>
<dbReference type="GO" id="GO:0061630">
    <property type="term" value="F:ubiquitin protein ligase activity"/>
    <property type="evidence" value="ECO:0007669"/>
    <property type="project" value="TreeGrafter"/>
</dbReference>
<feature type="compositionally biased region" description="Low complexity" evidence="3">
    <location>
        <begin position="1"/>
        <end position="40"/>
    </location>
</feature>
<feature type="compositionally biased region" description="Basic and acidic residues" evidence="3">
    <location>
        <begin position="284"/>
        <end position="296"/>
    </location>
</feature>
<dbReference type="OrthoDB" id="2270193at2759"/>
<feature type="compositionally biased region" description="Low complexity" evidence="3">
    <location>
        <begin position="105"/>
        <end position="116"/>
    </location>
</feature>
<dbReference type="GO" id="GO:0016567">
    <property type="term" value="P:protein ubiquitination"/>
    <property type="evidence" value="ECO:0007669"/>
    <property type="project" value="TreeGrafter"/>
</dbReference>
<evidence type="ECO:0000256" key="3">
    <source>
        <dbReference type="SAM" id="MobiDB-lite"/>
    </source>
</evidence>
<feature type="region of interest" description="Disordered" evidence="3">
    <location>
        <begin position="403"/>
        <end position="476"/>
    </location>
</feature>
<dbReference type="Gene3D" id="2.30.280.10">
    <property type="entry name" value="SRA-YDG"/>
    <property type="match status" value="1"/>
</dbReference>
<feature type="domain" description="YDG" evidence="4">
    <location>
        <begin position="219"/>
        <end position="371"/>
    </location>
</feature>
<dbReference type="InterPro" id="IPR003105">
    <property type="entry name" value="SRA_YDG"/>
</dbReference>
<name>A0A0L0RZV2_ALLM3</name>
<evidence type="ECO:0000313" key="6">
    <source>
        <dbReference type="Proteomes" id="UP000054350"/>
    </source>
</evidence>
<comment type="subcellular location">
    <subcellularLocation>
        <location evidence="2">Nucleus</location>
    </subcellularLocation>
</comment>
<keyword evidence="1 2" id="KW-0539">Nucleus</keyword>
<dbReference type="Proteomes" id="UP000054350">
    <property type="component" value="Unassembled WGS sequence"/>
</dbReference>
<evidence type="ECO:0000256" key="1">
    <source>
        <dbReference type="ARBA" id="ARBA00023242"/>
    </source>
</evidence>
<evidence type="ECO:0000256" key="2">
    <source>
        <dbReference type="PROSITE-ProRule" id="PRU00358"/>
    </source>
</evidence>
<feature type="compositionally biased region" description="Basic residues" evidence="3">
    <location>
        <begin position="186"/>
        <end position="199"/>
    </location>
</feature>
<feature type="compositionally biased region" description="Basic and acidic residues" evidence="3">
    <location>
        <begin position="44"/>
        <end position="84"/>
    </location>
</feature>
<reference evidence="5 6" key="1">
    <citation type="submission" date="2009-11" db="EMBL/GenBank/DDBJ databases">
        <title>Annotation of Allomyces macrogynus ATCC 38327.</title>
        <authorList>
            <consortium name="The Broad Institute Genome Sequencing Platform"/>
            <person name="Russ C."/>
            <person name="Cuomo C."/>
            <person name="Burger G."/>
            <person name="Gray M.W."/>
            <person name="Holland P.W.H."/>
            <person name="King N."/>
            <person name="Lang F.B.F."/>
            <person name="Roger A.J."/>
            <person name="Ruiz-Trillo I."/>
            <person name="Young S.K."/>
            <person name="Zeng Q."/>
            <person name="Gargeya S."/>
            <person name="Fitzgerald M."/>
            <person name="Haas B."/>
            <person name="Abouelleil A."/>
            <person name="Alvarado L."/>
            <person name="Arachchi H.M."/>
            <person name="Berlin A."/>
            <person name="Chapman S.B."/>
            <person name="Gearin G."/>
            <person name="Goldberg J."/>
            <person name="Griggs A."/>
            <person name="Gujja S."/>
            <person name="Hansen M."/>
            <person name="Heiman D."/>
            <person name="Howarth C."/>
            <person name="Larimer J."/>
            <person name="Lui A."/>
            <person name="MacDonald P.J.P."/>
            <person name="McCowen C."/>
            <person name="Montmayeur A."/>
            <person name="Murphy C."/>
            <person name="Neiman D."/>
            <person name="Pearson M."/>
            <person name="Priest M."/>
            <person name="Roberts A."/>
            <person name="Saif S."/>
            <person name="Shea T."/>
            <person name="Sisk P."/>
            <person name="Stolte C."/>
            <person name="Sykes S."/>
            <person name="Wortman J."/>
            <person name="Nusbaum C."/>
            <person name="Birren B."/>
        </authorList>
    </citation>
    <scope>NUCLEOTIDE SEQUENCE [LARGE SCALE GENOMIC DNA]</scope>
    <source>
        <strain evidence="5 6">ATCC 38327</strain>
    </source>
</reference>
<dbReference type="AlphaFoldDB" id="A0A0L0RZV2"/>
<dbReference type="STRING" id="578462.A0A0L0RZV2"/>
<dbReference type="GO" id="GO:0005634">
    <property type="term" value="C:nucleus"/>
    <property type="evidence" value="ECO:0007669"/>
    <property type="project" value="UniProtKB-SubCell"/>
</dbReference>
<evidence type="ECO:0000259" key="4">
    <source>
        <dbReference type="PROSITE" id="PS51015"/>
    </source>
</evidence>
<protein>
    <recommendedName>
        <fullName evidence="4">YDG domain-containing protein</fullName>
    </recommendedName>
</protein>
<accession>A0A0L0RZV2</accession>
<proteinExistence type="predicted"/>
<dbReference type="SUPFAM" id="SSF88697">
    <property type="entry name" value="PUA domain-like"/>
    <property type="match status" value="1"/>
</dbReference>
<gene>
    <name evidence="5" type="ORF">AMAG_01480</name>
</gene>
<feature type="compositionally biased region" description="Polar residues" evidence="3">
    <location>
        <begin position="426"/>
        <end position="437"/>
    </location>
</feature>
<evidence type="ECO:0000313" key="5">
    <source>
        <dbReference type="EMBL" id="KNE55589.1"/>
    </source>
</evidence>
<dbReference type="GO" id="GO:0044027">
    <property type="term" value="P:negative regulation of gene expression via chromosomal CpG island methylation"/>
    <property type="evidence" value="ECO:0007669"/>
    <property type="project" value="TreeGrafter"/>
</dbReference>
<dbReference type="PROSITE" id="PS51015">
    <property type="entry name" value="YDG"/>
    <property type="match status" value="1"/>
</dbReference>
<dbReference type="OMA" id="CEDDIDK"/>
<dbReference type="InterPro" id="IPR036987">
    <property type="entry name" value="SRA-YDG_sf"/>
</dbReference>
<feature type="compositionally biased region" description="Low complexity" evidence="3">
    <location>
        <begin position="447"/>
        <end position="467"/>
    </location>
</feature>
<dbReference type="PANTHER" id="PTHR14140">
    <property type="entry name" value="E3 UBIQUITIN-PROTEIN LIGASE UHRF-RELATED"/>
    <property type="match status" value="1"/>
</dbReference>
<feature type="region of interest" description="Disordered" evidence="3">
    <location>
        <begin position="278"/>
        <end position="297"/>
    </location>
</feature>
<sequence>MADADVAGAIAAPKGTHPAAAAEPKATAANAPGSPAADSAHVVSDGDKDVNMTSDRDDKDSDAGIGSDHEDNAADDLQRQRRENMQGLKALIDGIGIRASSIIKRGPTTMTTPGRRAAMRKKLGPRAHKDDDDDHGGSDSDSGDDSDAYEPEREPPRRSTRKRGAALMSDASDDDDENDSASGRKQSSKKQKRNGKQRRAAGTNPRLLPYHPLKQNFFGAVPNVPVGALFRFRQDAGYAGVHRPTVAGIHGSAKEGCYSIAVNGGYPEDVDTGDTITFTGSGGRDLRGKPGKEKNLRTAPQTFDMPFNDTNASLVKSKETGKPIRVIRGYKSGFEFAPQNCYRYDGLYQCTDWTREPGSSGYLVYRFTLERLKGQTPFAELPRSMDSEKWTELEAEIRALNAVPAAESGSDDEDGDGGNAAGEGETSTSGAAESAPTQPAHRRKRAATASPSSSSSAHATAAASDTPATPPRRFTRSTARTIVEVIAMVPVPVPESRSARRRTIDSSGSRGQTHASCGESDGNGKPDSGAYEIHTLIRPGGCKPRGIRLAQILAPALMPVLVRFVPCFLMSLFCYA</sequence>